<evidence type="ECO:0000256" key="5">
    <source>
        <dbReference type="ARBA" id="ARBA00022692"/>
    </source>
</evidence>
<evidence type="ECO:0000256" key="6">
    <source>
        <dbReference type="ARBA" id="ARBA00022741"/>
    </source>
</evidence>
<keyword evidence="7" id="KW-0067">ATP-binding</keyword>
<evidence type="ECO:0000256" key="4">
    <source>
        <dbReference type="ARBA" id="ARBA00022448"/>
    </source>
</evidence>
<dbReference type="GO" id="GO:0016020">
    <property type="term" value="C:membrane"/>
    <property type="evidence" value="ECO:0007669"/>
    <property type="project" value="UniProtKB-SubCell"/>
</dbReference>
<evidence type="ECO:0000256" key="9">
    <source>
        <dbReference type="ARBA" id="ARBA00023136"/>
    </source>
</evidence>
<dbReference type="PANTHER" id="PTHR24223:SF456">
    <property type="entry name" value="MULTIDRUG RESISTANCE-ASSOCIATED PROTEIN LETHAL(2)03659"/>
    <property type="match status" value="1"/>
</dbReference>
<evidence type="ECO:0000256" key="7">
    <source>
        <dbReference type="ARBA" id="ARBA00022840"/>
    </source>
</evidence>
<dbReference type="CDD" id="cd03244">
    <property type="entry name" value="ABCC_MRP_domain2"/>
    <property type="match status" value="1"/>
</dbReference>
<sequence length="289" mass="31709">MIGLRAMLLRLIKQRRENLGRTDFEDQLDPEWPRSGAVEFRQVVMRYPSQSSPAINGLSLFVAAGEKMGIVGRTGAGKSSVVTALLRLVDCEQGSITIDNVDIGKLGLTTLRSSISIVSQDPIIFSGSLRKNLDPHNEHDSDSHLWNILQLTGLKEKVESLGGLEAEVADLGENLSHGQRQLICIARALLRDRKILVLDEATSSLDLESEMRVIKEIAKSASQATVIQVAHRLQALVGSSKVLVMDKGRAIEYGTPRELLGDTNTVFAEMVNSLDSEASELLRRKLCLE</sequence>
<protein>
    <recommendedName>
        <fullName evidence="10">ABC transporter domain-containing protein</fullName>
    </recommendedName>
</protein>
<dbReference type="PROSITE" id="PS50893">
    <property type="entry name" value="ABC_TRANSPORTER_2"/>
    <property type="match status" value="1"/>
</dbReference>
<keyword evidence="5" id="KW-0812">Transmembrane</keyword>
<dbReference type="GO" id="GO:0016887">
    <property type="term" value="F:ATP hydrolysis activity"/>
    <property type="evidence" value="ECO:0007669"/>
    <property type="project" value="InterPro"/>
</dbReference>
<evidence type="ECO:0000256" key="1">
    <source>
        <dbReference type="ARBA" id="ARBA00004141"/>
    </source>
</evidence>
<dbReference type="SMART" id="SM00382">
    <property type="entry name" value="AAA"/>
    <property type="match status" value="1"/>
</dbReference>
<organism evidence="11">
    <name type="scientific">Guillardia theta</name>
    <name type="common">Cryptophyte</name>
    <name type="synonym">Cryptomonas phi</name>
    <dbReference type="NCBI Taxonomy" id="55529"/>
    <lineage>
        <taxon>Eukaryota</taxon>
        <taxon>Cryptophyceae</taxon>
        <taxon>Pyrenomonadales</taxon>
        <taxon>Geminigeraceae</taxon>
        <taxon>Guillardia</taxon>
    </lineage>
</organism>
<dbReference type="InterPro" id="IPR027417">
    <property type="entry name" value="P-loop_NTPase"/>
</dbReference>
<feature type="domain" description="ABC transporter" evidence="10">
    <location>
        <begin position="38"/>
        <end position="272"/>
    </location>
</feature>
<dbReference type="InterPro" id="IPR003439">
    <property type="entry name" value="ABC_transporter-like_ATP-bd"/>
</dbReference>
<dbReference type="PROSITE" id="PS00211">
    <property type="entry name" value="ABC_TRANSPORTER_1"/>
    <property type="match status" value="1"/>
</dbReference>
<dbReference type="Pfam" id="PF00005">
    <property type="entry name" value="ABC_tran"/>
    <property type="match status" value="1"/>
</dbReference>
<dbReference type="InterPro" id="IPR003593">
    <property type="entry name" value="AAA+_ATPase"/>
</dbReference>
<dbReference type="AlphaFoldDB" id="A0A7S4NQT9"/>
<evidence type="ECO:0000313" key="11">
    <source>
        <dbReference type="EMBL" id="CAE2301607.1"/>
    </source>
</evidence>
<keyword evidence="6" id="KW-0547">Nucleotide-binding</keyword>
<dbReference type="InterPro" id="IPR017871">
    <property type="entry name" value="ABC_transporter-like_CS"/>
</dbReference>
<proteinExistence type="inferred from homology"/>
<dbReference type="GO" id="GO:0005524">
    <property type="term" value="F:ATP binding"/>
    <property type="evidence" value="ECO:0007669"/>
    <property type="project" value="UniProtKB-KW"/>
</dbReference>
<keyword evidence="4" id="KW-0813">Transport</keyword>
<dbReference type="GO" id="GO:0042626">
    <property type="term" value="F:ATPase-coupled transmembrane transporter activity"/>
    <property type="evidence" value="ECO:0007669"/>
    <property type="project" value="TreeGrafter"/>
</dbReference>
<evidence type="ECO:0000256" key="3">
    <source>
        <dbReference type="ARBA" id="ARBA00009726"/>
    </source>
</evidence>
<evidence type="ECO:0000256" key="8">
    <source>
        <dbReference type="ARBA" id="ARBA00022989"/>
    </source>
</evidence>
<evidence type="ECO:0000259" key="10">
    <source>
        <dbReference type="PROSITE" id="PS50893"/>
    </source>
</evidence>
<dbReference type="EMBL" id="HBKN01020738">
    <property type="protein sequence ID" value="CAE2301607.1"/>
    <property type="molecule type" value="Transcribed_RNA"/>
</dbReference>
<dbReference type="PANTHER" id="PTHR24223">
    <property type="entry name" value="ATP-BINDING CASSETTE SUB-FAMILY C"/>
    <property type="match status" value="1"/>
</dbReference>
<evidence type="ECO:0000256" key="2">
    <source>
        <dbReference type="ARBA" id="ARBA00004229"/>
    </source>
</evidence>
<comment type="subcellular location">
    <subcellularLocation>
        <location evidence="1">Membrane</location>
        <topology evidence="1">Multi-pass membrane protein</topology>
    </subcellularLocation>
    <subcellularLocation>
        <location evidence="2">Plastid</location>
        <location evidence="2">Chloroplast</location>
    </subcellularLocation>
</comment>
<dbReference type="FunFam" id="3.40.50.300:FF:000163">
    <property type="entry name" value="Multidrug resistance-associated protein member 4"/>
    <property type="match status" value="1"/>
</dbReference>
<keyword evidence="9" id="KW-0472">Membrane</keyword>
<comment type="similarity">
    <text evidence="3">Belongs to the ABC transporter superfamily. ABCC family. Conjugate transporter (TC 3.A.1.208) subfamily.</text>
</comment>
<reference evidence="11" key="1">
    <citation type="submission" date="2021-01" db="EMBL/GenBank/DDBJ databases">
        <authorList>
            <person name="Corre E."/>
            <person name="Pelletier E."/>
            <person name="Niang G."/>
            <person name="Scheremetjew M."/>
            <person name="Finn R."/>
            <person name="Kale V."/>
            <person name="Holt S."/>
            <person name="Cochrane G."/>
            <person name="Meng A."/>
            <person name="Brown T."/>
            <person name="Cohen L."/>
        </authorList>
    </citation>
    <scope>NUCLEOTIDE SEQUENCE</scope>
    <source>
        <strain evidence="11">CCMP 2712</strain>
    </source>
</reference>
<gene>
    <name evidence="11" type="ORF">GTHE00462_LOCUS16292</name>
</gene>
<keyword evidence="8" id="KW-1133">Transmembrane helix</keyword>
<name>A0A7S4NQT9_GUITH</name>
<dbReference type="InterPro" id="IPR050173">
    <property type="entry name" value="ABC_transporter_C-like"/>
</dbReference>
<accession>A0A7S4NQT9</accession>
<dbReference type="GO" id="GO:0009507">
    <property type="term" value="C:chloroplast"/>
    <property type="evidence" value="ECO:0007669"/>
    <property type="project" value="UniProtKB-SubCell"/>
</dbReference>
<dbReference type="Gene3D" id="3.40.50.300">
    <property type="entry name" value="P-loop containing nucleotide triphosphate hydrolases"/>
    <property type="match status" value="1"/>
</dbReference>
<dbReference type="SUPFAM" id="SSF52540">
    <property type="entry name" value="P-loop containing nucleoside triphosphate hydrolases"/>
    <property type="match status" value="1"/>
</dbReference>